<feature type="region of interest" description="Disordered" evidence="1">
    <location>
        <begin position="363"/>
        <end position="423"/>
    </location>
</feature>
<feature type="compositionally biased region" description="Polar residues" evidence="1">
    <location>
        <begin position="381"/>
        <end position="406"/>
    </location>
</feature>
<keyword evidence="3" id="KW-0269">Exonuclease</keyword>
<evidence type="ECO:0000256" key="1">
    <source>
        <dbReference type="SAM" id="MobiDB-lite"/>
    </source>
</evidence>
<dbReference type="STRING" id="906689.A0A2I0VLH9"/>
<keyword evidence="3" id="KW-0540">Nuclease</keyword>
<proteinExistence type="predicted"/>
<feature type="compositionally biased region" description="Basic residues" evidence="1">
    <location>
        <begin position="407"/>
        <end position="416"/>
    </location>
</feature>
<dbReference type="Pfam" id="PF14111">
    <property type="entry name" value="DUF4283"/>
    <property type="match status" value="1"/>
</dbReference>
<evidence type="ECO:0000313" key="4">
    <source>
        <dbReference type="Proteomes" id="UP000233837"/>
    </source>
</evidence>
<accession>A0A2I0VLH9</accession>
<evidence type="ECO:0000259" key="2">
    <source>
        <dbReference type="Pfam" id="PF14111"/>
    </source>
</evidence>
<feature type="compositionally biased region" description="Basic residues" evidence="1">
    <location>
        <begin position="270"/>
        <end position="280"/>
    </location>
</feature>
<feature type="compositionally biased region" description="Polar residues" evidence="1">
    <location>
        <begin position="281"/>
        <end position="309"/>
    </location>
</feature>
<evidence type="ECO:0000313" key="3">
    <source>
        <dbReference type="EMBL" id="PKU64268.1"/>
    </source>
</evidence>
<sequence>MANFSSSSEDFPPLSTKLSSPSLAPVLSYSNIVATPRPGNVFKLSSSIAQDDPLDFNEVQVKAAKDEWGLSLIGYSIGRRPYYESLLSAIRKLWKLKGTLKLLSLSDGFFMLKFTAHEDYEMALGGGVWFLLGKPFVLQKWVPNFKPVREEFSSIPIWFKILDLPLPCWTPDGISRIASKIGKPLAVDDLTAEKTRLTYARVCVQVSKDCVYPETIPISILGEPFSLKIQYEWKPTPCQHCGSIVHTPDFCPSKPTSPPSDVHVPPRGRSNSRKPPRPTHRNSSSHSAQQNLPSSSGPVTTLPPSTNPATNIQTSTNSNPSTSQPPQVIIPPNNLEASFITIPNLNSPTEEQITASSTIVSQQQDKVLSPNKFALLDDSNRANLPPTTASSSQEQPRNATASQPKASRSKQAKKTPNHSTKSQ</sequence>
<dbReference type="GO" id="GO:0004527">
    <property type="term" value="F:exonuclease activity"/>
    <property type="evidence" value="ECO:0007669"/>
    <property type="project" value="UniProtKB-KW"/>
</dbReference>
<reference evidence="3 4" key="1">
    <citation type="journal article" date="2016" name="Sci. Rep.">
        <title>The Dendrobium catenatum Lindl. genome sequence provides insights into polysaccharide synthase, floral development and adaptive evolution.</title>
        <authorList>
            <person name="Zhang G.Q."/>
            <person name="Xu Q."/>
            <person name="Bian C."/>
            <person name="Tsai W.C."/>
            <person name="Yeh C.M."/>
            <person name="Liu K.W."/>
            <person name="Yoshida K."/>
            <person name="Zhang L.S."/>
            <person name="Chang S.B."/>
            <person name="Chen F."/>
            <person name="Shi Y."/>
            <person name="Su Y.Y."/>
            <person name="Zhang Y.Q."/>
            <person name="Chen L.J."/>
            <person name="Yin Y."/>
            <person name="Lin M."/>
            <person name="Huang H."/>
            <person name="Deng H."/>
            <person name="Wang Z.W."/>
            <person name="Zhu S.L."/>
            <person name="Zhao X."/>
            <person name="Deng C."/>
            <person name="Niu S.C."/>
            <person name="Huang J."/>
            <person name="Wang M."/>
            <person name="Liu G.H."/>
            <person name="Yang H.J."/>
            <person name="Xiao X.J."/>
            <person name="Hsiao Y.Y."/>
            <person name="Wu W.L."/>
            <person name="Chen Y.Y."/>
            <person name="Mitsuda N."/>
            <person name="Ohme-Takagi M."/>
            <person name="Luo Y.B."/>
            <person name="Van de Peer Y."/>
            <person name="Liu Z.J."/>
        </authorList>
    </citation>
    <scope>NUCLEOTIDE SEQUENCE [LARGE SCALE GENOMIC DNA]</scope>
    <source>
        <tissue evidence="3">The whole plant</tissue>
    </source>
</reference>
<feature type="region of interest" description="Disordered" evidence="1">
    <location>
        <begin position="252"/>
        <end position="331"/>
    </location>
</feature>
<name>A0A2I0VLH9_9ASPA</name>
<dbReference type="PANTHER" id="PTHR31286:SF180">
    <property type="entry name" value="OS10G0362600 PROTEIN"/>
    <property type="match status" value="1"/>
</dbReference>
<dbReference type="PANTHER" id="PTHR31286">
    <property type="entry name" value="GLYCINE-RICH CELL WALL STRUCTURAL PROTEIN 1.8-LIKE"/>
    <property type="match status" value="1"/>
</dbReference>
<dbReference type="AlphaFoldDB" id="A0A2I0VLH9"/>
<dbReference type="InterPro" id="IPR025558">
    <property type="entry name" value="DUF4283"/>
</dbReference>
<dbReference type="Proteomes" id="UP000233837">
    <property type="component" value="Unassembled WGS sequence"/>
</dbReference>
<feature type="region of interest" description="Disordered" evidence="1">
    <location>
        <begin position="1"/>
        <end position="20"/>
    </location>
</feature>
<dbReference type="InterPro" id="IPR040256">
    <property type="entry name" value="At4g02000-like"/>
</dbReference>
<gene>
    <name evidence="3" type="ORF">MA16_Dca005191</name>
</gene>
<dbReference type="EMBL" id="KZ503429">
    <property type="protein sequence ID" value="PKU64268.1"/>
    <property type="molecule type" value="Genomic_DNA"/>
</dbReference>
<keyword evidence="3" id="KW-0378">Hydrolase</keyword>
<organism evidence="3 4">
    <name type="scientific">Dendrobium catenatum</name>
    <dbReference type="NCBI Taxonomy" id="906689"/>
    <lineage>
        <taxon>Eukaryota</taxon>
        <taxon>Viridiplantae</taxon>
        <taxon>Streptophyta</taxon>
        <taxon>Embryophyta</taxon>
        <taxon>Tracheophyta</taxon>
        <taxon>Spermatophyta</taxon>
        <taxon>Magnoliopsida</taxon>
        <taxon>Liliopsida</taxon>
        <taxon>Asparagales</taxon>
        <taxon>Orchidaceae</taxon>
        <taxon>Epidendroideae</taxon>
        <taxon>Malaxideae</taxon>
        <taxon>Dendrobiinae</taxon>
        <taxon>Dendrobium</taxon>
    </lineage>
</organism>
<feature type="compositionally biased region" description="Low complexity" evidence="1">
    <location>
        <begin position="310"/>
        <end position="327"/>
    </location>
</feature>
<keyword evidence="4" id="KW-1185">Reference proteome</keyword>
<protein>
    <submittedName>
        <fullName evidence="3">RNA exonuclease 1</fullName>
    </submittedName>
</protein>
<feature type="domain" description="DUF4283" evidence="2">
    <location>
        <begin position="65"/>
        <end position="147"/>
    </location>
</feature>
<reference evidence="3 4" key="2">
    <citation type="journal article" date="2017" name="Nature">
        <title>The Apostasia genome and the evolution of orchids.</title>
        <authorList>
            <person name="Zhang G.Q."/>
            <person name="Liu K.W."/>
            <person name="Li Z."/>
            <person name="Lohaus R."/>
            <person name="Hsiao Y.Y."/>
            <person name="Niu S.C."/>
            <person name="Wang J.Y."/>
            <person name="Lin Y.C."/>
            <person name="Xu Q."/>
            <person name="Chen L.J."/>
            <person name="Yoshida K."/>
            <person name="Fujiwara S."/>
            <person name="Wang Z.W."/>
            <person name="Zhang Y.Q."/>
            <person name="Mitsuda N."/>
            <person name="Wang M."/>
            <person name="Liu G.H."/>
            <person name="Pecoraro L."/>
            <person name="Huang H.X."/>
            <person name="Xiao X.J."/>
            <person name="Lin M."/>
            <person name="Wu X.Y."/>
            <person name="Wu W.L."/>
            <person name="Chen Y.Y."/>
            <person name="Chang S.B."/>
            <person name="Sakamoto S."/>
            <person name="Ohme-Takagi M."/>
            <person name="Yagi M."/>
            <person name="Zeng S.J."/>
            <person name="Shen C.Y."/>
            <person name="Yeh C.M."/>
            <person name="Luo Y.B."/>
            <person name="Tsai W.C."/>
            <person name="Van de Peer Y."/>
            <person name="Liu Z.J."/>
        </authorList>
    </citation>
    <scope>NUCLEOTIDE SEQUENCE [LARGE SCALE GENOMIC DNA]</scope>
    <source>
        <tissue evidence="3">The whole plant</tissue>
    </source>
</reference>